<dbReference type="EMBL" id="GAIX01013226">
    <property type="protein sequence ID" value="JAA79334.1"/>
    <property type="molecule type" value="Transcribed_RNA"/>
</dbReference>
<dbReference type="GO" id="GO:0016973">
    <property type="term" value="P:poly(A)+ mRNA export from nucleus"/>
    <property type="evidence" value="ECO:0007669"/>
    <property type="project" value="TreeGrafter"/>
</dbReference>
<dbReference type="PANTHER" id="PTHR10662">
    <property type="entry name" value="NUCLEAR RNA EXPORT FACTOR"/>
    <property type="match status" value="1"/>
</dbReference>
<comment type="similarity">
    <text evidence="2">Belongs to the NXF family.</text>
</comment>
<dbReference type="Pfam" id="PF24048">
    <property type="entry name" value="LRR_NXF1-5"/>
    <property type="match status" value="1"/>
</dbReference>
<reference evidence="7" key="2">
    <citation type="submission" date="2013-05" db="EMBL/GenBank/DDBJ databases">
        <authorList>
            <person name="Carter J.-M."/>
            <person name="Baker S.C."/>
            <person name="Pink R."/>
            <person name="Carter D.R.F."/>
            <person name="Collins A."/>
            <person name="Tomlin J."/>
            <person name="Gibbs M."/>
            <person name="Breuker C.J."/>
        </authorList>
    </citation>
    <scope>NUCLEOTIDE SEQUENCE</scope>
    <source>
        <tissue evidence="7">Ovary</tissue>
    </source>
</reference>
<dbReference type="GO" id="GO:0005634">
    <property type="term" value="C:nucleus"/>
    <property type="evidence" value="ECO:0007669"/>
    <property type="project" value="UniProtKB-SubCell"/>
</dbReference>
<reference evidence="7" key="1">
    <citation type="journal article" date="2013" name="BMC Genomics">
        <title>Unscrambling butterfly oogenesis.</title>
        <authorList>
            <person name="Carter J.M."/>
            <person name="Baker S.C."/>
            <person name="Pink R."/>
            <person name="Carter D.R."/>
            <person name="Collins A."/>
            <person name="Tomlin J."/>
            <person name="Gibbs M."/>
            <person name="Breuker C.J."/>
        </authorList>
    </citation>
    <scope>NUCLEOTIDE SEQUENCE</scope>
    <source>
        <tissue evidence="7">Ovary</tissue>
    </source>
</reference>
<proteinExistence type="inferred from homology"/>
<evidence type="ECO:0000256" key="4">
    <source>
        <dbReference type="ARBA" id="ARBA00022816"/>
    </source>
</evidence>
<evidence type="ECO:0000256" key="1">
    <source>
        <dbReference type="ARBA" id="ARBA00004123"/>
    </source>
</evidence>
<dbReference type="InterPro" id="IPR032710">
    <property type="entry name" value="NTF2-like_dom_sf"/>
</dbReference>
<keyword evidence="3" id="KW-0813">Transport</keyword>
<dbReference type="InterPro" id="IPR057125">
    <property type="entry name" value="NXF1/2/3/5-like_LRR"/>
</dbReference>
<dbReference type="SUPFAM" id="SSF54427">
    <property type="entry name" value="NTF2-like"/>
    <property type="match status" value="1"/>
</dbReference>
<dbReference type="PANTHER" id="PTHR10662:SF22">
    <property type="entry name" value="NUCLEAR RNA EXPORT FACTOR 1"/>
    <property type="match status" value="1"/>
</dbReference>
<dbReference type="Gene3D" id="3.10.450.50">
    <property type="match status" value="1"/>
</dbReference>
<evidence type="ECO:0000313" key="7">
    <source>
        <dbReference type="EMBL" id="JAA79334.1"/>
    </source>
</evidence>
<comment type="subcellular location">
    <subcellularLocation>
        <location evidence="1">Nucleus</location>
    </subcellularLocation>
</comment>
<dbReference type="InterPro" id="IPR002075">
    <property type="entry name" value="NTF2_dom"/>
</dbReference>
<dbReference type="InterPro" id="IPR030217">
    <property type="entry name" value="NXF_fam"/>
</dbReference>
<dbReference type="SUPFAM" id="SSF52058">
    <property type="entry name" value="L domain-like"/>
    <property type="match status" value="1"/>
</dbReference>
<dbReference type="Pfam" id="PF22602">
    <property type="entry name" value="NXF_NTF2"/>
    <property type="match status" value="1"/>
</dbReference>
<evidence type="ECO:0000256" key="3">
    <source>
        <dbReference type="ARBA" id="ARBA00022448"/>
    </source>
</evidence>
<dbReference type="InterPro" id="IPR032675">
    <property type="entry name" value="LRR_dom_sf"/>
</dbReference>
<dbReference type="GO" id="GO:0003723">
    <property type="term" value="F:RNA binding"/>
    <property type="evidence" value="ECO:0007669"/>
    <property type="project" value="TreeGrafter"/>
</dbReference>
<evidence type="ECO:0000259" key="6">
    <source>
        <dbReference type="PROSITE" id="PS50177"/>
    </source>
</evidence>
<sequence length="370" mass="43200">MIRMGRETKILNLSSNNLSQVPLEILNFFIKGDLIGVNLSNNNIPSVAELQRISSKIEKLWVEGNPLCEEGMDMVTYIRLLAQKFPRLTELDGVPLNEHGVMLPFFKHFVISADSKTKMVIEKFVTLYFAHYDTNRRKLEMFYDIQANLTMCTDFDETPEDMLKDPYAMHSRNFLNPVKRAQVVDKNKKFYRSRHALIAVISKLPHTVHDLNTFNIDVLKHDIKSMVIVISGVYKEISPKHYKERFLHFRRTFVLYIAPKSYNNVLTSYMIVHDMLSVSLATERIIRNSFKNPIRNIMQFTLIDPDPEDIVNMCNIFSYYTQLKAHEAEARLLQHDWDFKKALKQFTVDFKKGNVSSDKFMDDDFSDMSS</sequence>
<dbReference type="SUPFAM" id="SSF46934">
    <property type="entry name" value="UBA-like"/>
    <property type="match status" value="1"/>
</dbReference>
<dbReference type="PROSITE" id="PS50177">
    <property type="entry name" value="NTF2_DOMAIN"/>
    <property type="match status" value="1"/>
</dbReference>
<feature type="domain" description="NTF2" evidence="6">
    <location>
        <begin position="120"/>
        <end position="278"/>
    </location>
</feature>
<dbReference type="InterPro" id="IPR018222">
    <property type="entry name" value="Nuclear_transport_factor_2_euk"/>
</dbReference>
<evidence type="ECO:0000256" key="2">
    <source>
        <dbReference type="ARBA" id="ARBA00009285"/>
    </source>
</evidence>
<name>S4NQJ6_9NEOP</name>
<dbReference type="Gene3D" id="3.80.10.10">
    <property type="entry name" value="Ribonuclease Inhibitor"/>
    <property type="match status" value="1"/>
</dbReference>
<organism evidence="7">
    <name type="scientific">Pararge aegeria</name>
    <name type="common">speckled wood butterfly</name>
    <dbReference type="NCBI Taxonomy" id="116150"/>
    <lineage>
        <taxon>Eukaryota</taxon>
        <taxon>Metazoa</taxon>
        <taxon>Ecdysozoa</taxon>
        <taxon>Arthropoda</taxon>
        <taxon>Hexapoda</taxon>
        <taxon>Insecta</taxon>
        <taxon>Pterygota</taxon>
        <taxon>Neoptera</taxon>
        <taxon>Endopterygota</taxon>
        <taxon>Lepidoptera</taxon>
        <taxon>Glossata</taxon>
        <taxon>Ditrysia</taxon>
        <taxon>Papilionoidea</taxon>
        <taxon>Nymphalidae</taxon>
        <taxon>Satyrinae</taxon>
        <taxon>Satyrini</taxon>
        <taxon>Parargina</taxon>
        <taxon>Pararge</taxon>
    </lineage>
</organism>
<keyword evidence="5" id="KW-0539">Nucleus</keyword>
<protein>
    <submittedName>
        <fullName evidence="7">Nuclear RNA export factor 1</fullName>
    </submittedName>
</protein>
<evidence type="ECO:0000256" key="5">
    <source>
        <dbReference type="ARBA" id="ARBA00023242"/>
    </source>
</evidence>
<dbReference type="AlphaFoldDB" id="S4NQJ6"/>
<keyword evidence="4" id="KW-0509">mRNA transport</keyword>
<dbReference type="InterPro" id="IPR009060">
    <property type="entry name" value="UBA-like_sf"/>
</dbReference>
<accession>S4NQJ6</accession>
<feature type="non-terminal residue" evidence="7">
    <location>
        <position position="370"/>
    </location>
</feature>